<dbReference type="AlphaFoldDB" id="A0AAD9W840"/>
<dbReference type="InterPro" id="IPR011333">
    <property type="entry name" value="SKP1/BTB/POZ_sf"/>
</dbReference>
<evidence type="ECO:0000256" key="1">
    <source>
        <dbReference type="SAM" id="MobiDB-lite"/>
    </source>
</evidence>
<dbReference type="InterPro" id="IPR045068">
    <property type="entry name" value="BACURD1-3"/>
</dbReference>
<sequence>MSQSLSTRTQMGRWKPASGKRSQNQEIIHLRVGETVFITTRYTLCKESSYLQSLLSDRKQQLTDGTYFVDADPKLFAYILRYLRHGIYPVLLSGRGGHDLTTYVTIERFAADLQIEGLAKWLHDKHYESAIECSVSFDAVMNPNYVGPTILSRPYLPTDDVDFLVASTSSNNGRVWEVKKRFTVRPEAILRDHA</sequence>
<dbReference type="InterPro" id="IPR000210">
    <property type="entry name" value="BTB/POZ_dom"/>
</dbReference>
<dbReference type="PROSITE" id="PS50097">
    <property type="entry name" value="BTB"/>
    <property type="match status" value="1"/>
</dbReference>
<evidence type="ECO:0000313" key="4">
    <source>
        <dbReference type="Proteomes" id="UP001265746"/>
    </source>
</evidence>
<feature type="region of interest" description="Disordered" evidence="1">
    <location>
        <begin position="1"/>
        <end position="20"/>
    </location>
</feature>
<dbReference type="Proteomes" id="UP001265746">
    <property type="component" value="Unassembled WGS sequence"/>
</dbReference>
<evidence type="ECO:0000313" key="3">
    <source>
        <dbReference type="EMBL" id="KAK2611378.1"/>
    </source>
</evidence>
<feature type="domain" description="BTB" evidence="2">
    <location>
        <begin position="26"/>
        <end position="86"/>
    </location>
</feature>
<gene>
    <name evidence="3" type="ORF">N8I77_004719</name>
</gene>
<name>A0AAD9W840_PHOAM</name>
<proteinExistence type="predicted"/>
<dbReference type="SUPFAM" id="SSF54695">
    <property type="entry name" value="POZ domain"/>
    <property type="match status" value="1"/>
</dbReference>
<comment type="caution">
    <text evidence="3">The sequence shown here is derived from an EMBL/GenBank/DDBJ whole genome shotgun (WGS) entry which is preliminary data.</text>
</comment>
<organism evidence="3 4">
    <name type="scientific">Phomopsis amygdali</name>
    <name type="common">Fusicoccum amygdali</name>
    <dbReference type="NCBI Taxonomy" id="1214568"/>
    <lineage>
        <taxon>Eukaryota</taxon>
        <taxon>Fungi</taxon>
        <taxon>Dikarya</taxon>
        <taxon>Ascomycota</taxon>
        <taxon>Pezizomycotina</taxon>
        <taxon>Sordariomycetes</taxon>
        <taxon>Sordariomycetidae</taxon>
        <taxon>Diaporthales</taxon>
        <taxon>Diaporthaceae</taxon>
        <taxon>Diaporthe</taxon>
    </lineage>
</organism>
<dbReference type="Gene3D" id="3.30.710.10">
    <property type="entry name" value="Potassium Channel Kv1.1, Chain A"/>
    <property type="match status" value="1"/>
</dbReference>
<accession>A0AAD9W840</accession>
<dbReference type="GO" id="GO:0051260">
    <property type="term" value="P:protein homooligomerization"/>
    <property type="evidence" value="ECO:0007669"/>
    <property type="project" value="InterPro"/>
</dbReference>
<feature type="compositionally biased region" description="Polar residues" evidence="1">
    <location>
        <begin position="1"/>
        <end position="10"/>
    </location>
</feature>
<dbReference type="EMBL" id="JAUJFL010000002">
    <property type="protein sequence ID" value="KAK2611378.1"/>
    <property type="molecule type" value="Genomic_DNA"/>
</dbReference>
<dbReference type="SMART" id="SM00225">
    <property type="entry name" value="BTB"/>
    <property type="match status" value="1"/>
</dbReference>
<dbReference type="PANTHER" id="PTHR11145:SF8">
    <property type="entry name" value="RE57120P"/>
    <property type="match status" value="1"/>
</dbReference>
<dbReference type="InterPro" id="IPR003131">
    <property type="entry name" value="T1-type_BTB"/>
</dbReference>
<dbReference type="Pfam" id="PF02214">
    <property type="entry name" value="BTB_2"/>
    <property type="match status" value="1"/>
</dbReference>
<evidence type="ECO:0000259" key="2">
    <source>
        <dbReference type="PROSITE" id="PS50097"/>
    </source>
</evidence>
<dbReference type="CDD" id="cd18316">
    <property type="entry name" value="BTB_POZ_KCTD-like"/>
    <property type="match status" value="1"/>
</dbReference>
<keyword evidence="4" id="KW-1185">Reference proteome</keyword>
<reference evidence="3" key="1">
    <citation type="submission" date="2023-06" db="EMBL/GenBank/DDBJ databases">
        <authorList>
            <person name="Noh H."/>
        </authorList>
    </citation>
    <scope>NUCLEOTIDE SEQUENCE</scope>
    <source>
        <strain evidence="3">DUCC20226</strain>
    </source>
</reference>
<protein>
    <recommendedName>
        <fullName evidence="2">BTB domain-containing protein</fullName>
    </recommendedName>
</protein>
<dbReference type="PANTHER" id="PTHR11145">
    <property type="entry name" value="BTB/POZ DOMAIN-CONTAINING ADAPTER FOR CUL3-MEDIATED RHOA DEGRADATION PROTEIN FAMILY MEMBER"/>
    <property type="match status" value="1"/>
</dbReference>